<evidence type="ECO:0000259" key="3">
    <source>
        <dbReference type="PROSITE" id="PS50902"/>
    </source>
</evidence>
<dbReference type="EMBL" id="LT960614">
    <property type="protein sequence ID" value="SON56339.1"/>
    <property type="molecule type" value="Genomic_DNA"/>
</dbReference>
<feature type="domain" description="Flavodoxin-like" evidence="3">
    <location>
        <begin position="4"/>
        <end position="158"/>
    </location>
</feature>
<gene>
    <name evidence="4" type="ORF">HDIA_2798</name>
</gene>
<keyword evidence="2" id="KW-0288">FMN</keyword>
<evidence type="ECO:0000313" key="4">
    <source>
        <dbReference type="EMBL" id="SON56339.1"/>
    </source>
</evidence>
<dbReference type="GO" id="GO:0010181">
    <property type="term" value="F:FMN binding"/>
    <property type="evidence" value="ECO:0007669"/>
    <property type="project" value="InterPro"/>
</dbReference>
<sequence length="158" mass="16966">MADVLVVYFSRTGNTRKVALAVAESCAAEIEEIREPGERNGLWGWFRSGREAWQRKLAEIEPAEKNPADYGLVIMGTPVWAGTMSSPMRAYLAHYGTRLKRVALFCTLGGAGADKAMADMAAMCSSTPAAKLAILEAELKSGAYRYKAAAFGARLGVG</sequence>
<dbReference type="SUPFAM" id="SSF52218">
    <property type="entry name" value="Flavoproteins"/>
    <property type="match status" value="1"/>
</dbReference>
<evidence type="ECO:0000256" key="2">
    <source>
        <dbReference type="ARBA" id="ARBA00022643"/>
    </source>
</evidence>
<dbReference type="PANTHER" id="PTHR39201">
    <property type="entry name" value="EXPORTED PROTEIN-RELATED"/>
    <property type="match status" value="1"/>
</dbReference>
<proteinExistence type="predicted"/>
<dbReference type="KEGG" id="hdi:HDIA_2798"/>
<dbReference type="Gene3D" id="3.40.50.360">
    <property type="match status" value="1"/>
</dbReference>
<dbReference type="OrthoDB" id="9806505at2"/>
<reference evidence="5" key="1">
    <citation type="submission" date="2017-09" db="EMBL/GenBank/DDBJ databases">
        <title>Genome sequence of Nannocystis excedens DSM 71.</title>
        <authorList>
            <person name="Blom J."/>
        </authorList>
    </citation>
    <scope>NUCLEOTIDE SEQUENCE [LARGE SCALE GENOMIC DNA]</scope>
    <source>
        <strain evidence="5">type strain: E19</strain>
    </source>
</reference>
<evidence type="ECO:0000256" key="1">
    <source>
        <dbReference type="ARBA" id="ARBA00022630"/>
    </source>
</evidence>
<dbReference type="Proteomes" id="UP000223606">
    <property type="component" value="Chromosome 1"/>
</dbReference>
<dbReference type="InterPro" id="IPR008254">
    <property type="entry name" value="Flavodoxin/NO_synth"/>
</dbReference>
<dbReference type="AlphaFoldDB" id="A0A2C9D831"/>
<dbReference type="PANTHER" id="PTHR39201:SF1">
    <property type="entry name" value="FLAVODOXIN-LIKE DOMAIN-CONTAINING PROTEIN"/>
    <property type="match status" value="1"/>
</dbReference>
<dbReference type="RefSeq" id="WP_099556727.1">
    <property type="nucleotide sequence ID" value="NZ_LT960614.1"/>
</dbReference>
<keyword evidence="5" id="KW-1185">Reference proteome</keyword>
<evidence type="ECO:0000313" key="5">
    <source>
        <dbReference type="Proteomes" id="UP000223606"/>
    </source>
</evidence>
<protein>
    <submittedName>
        <fullName evidence="4">Flavodoxin</fullName>
    </submittedName>
</protein>
<organism evidence="4 5">
    <name type="scientific">Hartmannibacter diazotrophicus</name>
    <dbReference type="NCBI Taxonomy" id="1482074"/>
    <lineage>
        <taxon>Bacteria</taxon>
        <taxon>Pseudomonadati</taxon>
        <taxon>Pseudomonadota</taxon>
        <taxon>Alphaproteobacteria</taxon>
        <taxon>Hyphomicrobiales</taxon>
        <taxon>Pleomorphomonadaceae</taxon>
        <taxon>Hartmannibacter</taxon>
    </lineage>
</organism>
<name>A0A2C9D831_9HYPH</name>
<dbReference type="Pfam" id="PF12682">
    <property type="entry name" value="Flavodoxin_4"/>
    <property type="match status" value="1"/>
</dbReference>
<accession>A0A2C9D831</accession>
<dbReference type="PROSITE" id="PS50902">
    <property type="entry name" value="FLAVODOXIN_LIKE"/>
    <property type="match status" value="1"/>
</dbReference>
<keyword evidence="1" id="KW-0285">Flavoprotein</keyword>
<dbReference type="InterPro" id="IPR029039">
    <property type="entry name" value="Flavoprotein-like_sf"/>
</dbReference>